<dbReference type="InterPro" id="IPR050452">
    <property type="entry name" value="Metacaspase"/>
</dbReference>
<accession>A0A0D7BIP0</accession>
<protein>
    <recommendedName>
        <fullName evidence="4">Peptidase C14 caspase domain-containing protein</fullName>
    </recommendedName>
</protein>
<reference evidence="5 6" key="1">
    <citation type="journal article" date="2015" name="Fungal Genet. Biol.">
        <title>Evolution of novel wood decay mechanisms in Agaricales revealed by the genome sequences of Fistulina hepatica and Cylindrobasidium torrendii.</title>
        <authorList>
            <person name="Floudas D."/>
            <person name="Held B.W."/>
            <person name="Riley R."/>
            <person name="Nagy L.G."/>
            <person name="Koehler G."/>
            <person name="Ransdell A.S."/>
            <person name="Younus H."/>
            <person name="Chow J."/>
            <person name="Chiniquy J."/>
            <person name="Lipzen A."/>
            <person name="Tritt A."/>
            <person name="Sun H."/>
            <person name="Haridas S."/>
            <person name="LaButti K."/>
            <person name="Ohm R.A."/>
            <person name="Kues U."/>
            <person name="Blanchette R.A."/>
            <person name="Grigoriev I.V."/>
            <person name="Minto R.E."/>
            <person name="Hibbett D.S."/>
        </authorList>
    </citation>
    <scope>NUCLEOTIDE SEQUENCE [LARGE SCALE GENOMIC DNA]</scope>
    <source>
        <strain evidence="5 6">FP15055 ss-10</strain>
    </source>
</reference>
<evidence type="ECO:0000256" key="1">
    <source>
        <dbReference type="ARBA" id="ARBA00009005"/>
    </source>
</evidence>
<sequence length="661" mass="71899">MVAENRVHALIIGINDYKNSEFGNLTGAVNDAKSFRAYLRRIIASLQALQDDAAIVKDEAAIIIYYAGHGASGAKPDGWDEWESSGGNVEMLCPTDIGTGTPTIEGITDRTIGALLVQLAEKKGDNITLILDCCCSSGMTRAAKLGGEEQPKGAVARIIERGVPPISGTVDADIWGGRGGRETRTVAKITHGFSGTARESHVLLAACNSRQQAFEYHGQGLFTAALLEVLSNHGLNNLTYASLMHRMRVPSGFSHWQTPHCEGKNIRRCVFDSWAKEADSAYVLTRLETIRKEGSPTVLNFKLQNGAFHGVTVGSTYDITDSDLPKSPPVCTATVANVFPLKSIVVPDNPAFLNDPQHAGRTVWYARVKQSAGMQFNVFSNDLDWLASVLSAELPEGQERIAKRVGIAKDEATADFVLNVSGDEVSFARGLRNSIVPTDVSFPREIPGEVILKKDTGHIQRIINSFARFTSHLMRTAAPPDGKEVINVSMKSLERKNFKVTPGEEELIGPGNIVNINVDRRGRYGLMFENISNTKLYLYVLDFEPNSGSISVWYESKIAAGNAAYGQAAEKYVEEELPPGGFLSLGFGNGGVHPYSFALGPGQDVDVSLFKIFISTKPTNVQSMVQDSPFVSKRDARGAPITPSKVEHWWATKIVTVVQRK</sequence>
<dbReference type="PANTHER" id="PTHR48104:SF30">
    <property type="entry name" value="METACASPASE-1"/>
    <property type="match status" value="1"/>
</dbReference>
<dbReference type="GO" id="GO:0006915">
    <property type="term" value="P:apoptotic process"/>
    <property type="evidence" value="ECO:0007669"/>
    <property type="project" value="UniProtKB-KW"/>
</dbReference>
<dbReference type="Pfam" id="PF00656">
    <property type="entry name" value="Peptidase_C14"/>
    <property type="match status" value="1"/>
</dbReference>
<comment type="similarity">
    <text evidence="1">Belongs to the peptidase C14B family.</text>
</comment>
<evidence type="ECO:0000256" key="3">
    <source>
        <dbReference type="ARBA" id="ARBA00022807"/>
    </source>
</evidence>
<keyword evidence="3" id="KW-0645">Protease</keyword>
<gene>
    <name evidence="5" type="ORF">CYLTODRAFT_209321</name>
</gene>
<name>A0A0D7BIP0_9AGAR</name>
<dbReference type="Gene3D" id="3.40.50.1460">
    <property type="match status" value="1"/>
</dbReference>
<evidence type="ECO:0000313" key="5">
    <source>
        <dbReference type="EMBL" id="KIY69944.1"/>
    </source>
</evidence>
<dbReference type="PANTHER" id="PTHR48104">
    <property type="entry name" value="METACASPASE-4"/>
    <property type="match status" value="1"/>
</dbReference>
<dbReference type="OrthoDB" id="3223806at2759"/>
<keyword evidence="3" id="KW-0788">Thiol protease</keyword>
<dbReference type="GO" id="GO:0006508">
    <property type="term" value="P:proteolysis"/>
    <property type="evidence" value="ECO:0007669"/>
    <property type="project" value="InterPro"/>
</dbReference>
<evidence type="ECO:0000259" key="4">
    <source>
        <dbReference type="Pfam" id="PF00656"/>
    </source>
</evidence>
<dbReference type="EMBL" id="KN880476">
    <property type="protein sequence ID" value="KIY69944.1"/>
    <property type="molecule type" value="Genomic_DNA"/>
</dbReference>
<proteinExistence type="inferred from homology"/>
<dbReference type="InterPro" id="IPR029030">
    <property type="entry name" value="Caspase-like_dom_sf"/>
</dbReference>
<dbReference type="GO" id="GO:0005737">
    <property type="term" value="C:cytoplasm"/>
    <property type="evidence" value="ECO:0007669"/>
    <property type="project" value="TreeGrafter"/>
</dbReference>
<dbReference type="InterPro" id="IPR011600">
    <property type="entry name" value="Pept_C14_caspase"/>
</dbReference>
<keyword evidence="2" id="KW-0053">Apoptosis</keyword>
<feature type="domain" description="Peptidase C14 caspase" evidence="4">
    <location>
        <begin position="7"/>
        <end position="248"/>
    </location>
</feature>
<organism evidence="5 6">
    <name type="scientific">Cylindrobasidium torrendii FP15055 ss-10</name>
    <dbReference type="NCBI Taxonomy" id="1314674"/>
    <lineage>
        <taxon>Eukaryota</taxon>
        <taxon>Fungi</taxon>
        <taxon>Dikarya</taxon>
        <taxon>Basidiomycota</taxon>
        <taxon>Agaricomycotina</taxon>
        <taxon>Agaricomycetes</taxon>
        <taxon>Agaricomycetidae</taxon>
        <taxon>Agaricales</taxon>
        <taxon>Marasmiineae</taxon>
        <taxon>Physalacriaceae</taxon>
        <taxon>Cylindrobasidium</taxon>
    </lineage>
</organism>
<dbReference type="SUPFAM" id="SSF52129">
    <property type="entry name" value="Caspase-like"/>
    <property type="match status" value="1"/>
</dbReference>
<dbReference type="GO" id="GO:0004197">
    <property type="term" value="F:cysteine-type endopeptidase activity"/>
    <property type="evidence" value="ECO:0007669"/>
    <property type="project" value="InterPro"/>
</dbReference>
<evidence type="ECO:0000256" key="2">
    <source>
        <dbReference type="ARBA" id="ARBA00022703"/>
    </source>
</evidence>
<dbReference type="Proteomes" id="UP000054007">
    <property type="component" value="Unassembled WGS sequence"/>
</dbReference>
<keyword evidence="3" id="KW-0378">Hydrolase</keyword>
<evidence type="ECO:0000313" key="6">
    <source>
        <dbReference type="Proteomes" id="UP000054007"/>
    </source>
</evidence>
<dbReference type="AlphaFoldDB" id="A0A0D7BIP0"/>
<keyword evidence="6" id="KW-1185">Reference proteome</keyword>